<evidence type="ECO:0000256" key="13">
    <source>
        <dbReference type="RuleBase" id="RU000688"/>
    </source>
</evidence>
<dbReference type="Pfam" id="PF13853">
    <property type="entry name" value="7tm_4"/>
    <property type="match status" value="1"/>
</dbReference>
<feature type="transmembrane region" description="Helical" evidence="14">
    <location>
        <begin position="73"/>
        <end position="95"/>
    </location>
</feature>
<dbReference type="PROSITE" id="PS50262">
    <property type="entry name" value="G_PROTEIN_RECEP_F1_2"/>
    <property type="match status" value="1"/>
</dbReference>
<dbReference type="Proteomes" id="UP000261520">
    <property type="component" value="Unplaced"/>
</dbReference>
<dbReference type="Ensembl" id="ENSPMGT00000000532.1">
    <property type="protein sequence ID" value="ENSPMGP00000000508.1"/>
    <property type="gene ID" value="ENSPMGG00000000479.1"/>
</dbReference>
<evidence type="ECO:0000256" key="1">
    <source>
        <dbReference type="ARBA" id="ARBA00004651"/>
    </source>
</evidence>
<evidence type="ECO:0000256" key="9">
    <source>
        <dbReference type="ARBA" id="ARBA00023157"/>
    </source>
</evidence>
<evidence type="ECO:0000256" key="8">
    <source>
        <dbReference type="ARBA" id="ARBA00023136"/>
    </source>
</evidence>
<evidence type="ECO:0000256" key="6">
    <source>
        <dbReference type="ARBA" id="ARBA00022989"/>
    </source>
</evidence>
<dbReference type="InterPro" id="IPR052921">
    <property type="entry name" value="GPCR1_Superfamily_Member"/>
</dbReference>
<dbReference type="InterPro" id="IPR017452">
    <property type="entry name" value="GPCR_Rhodpsn_7TM"/>
</dbReference>
<proteinExistence type="inferred from homology"/>
<keyword evidence="2 14" id="KW-1003">Cell membrane</keyword>
<keyword evidence="17" id="KW-1185">Reference proteome</keyword>
<keyword evidence="5 14" id="KW-0552">Olfaction</keyword>
<dbReference type="GO" id="GO:0005549">
    <property type="term" value="F:odorant binding"/>
    <property type="evidence" value="ECO:0007669"/>
    <property type="project" value="TreeGrafter"/>
</dbReference>
<evidence type="ECO:0000256" key="5">
    <source>
        <dbReference type="ARBA" id="ARBA00022725"/>
    </source>
</evidence>
<evidence type="ECO:0000256" key="7">
    <source>
        <dbReference type="ARBA" id="ARBA00023040"/>
    </source>
</evidence>
<keyword evidence="3 14" id="KW-0716">Sensory transduction</keyword>
<feature type="transmembrane region" description="Helical" evidence="14">
    <location>
        <begin position="39"/>
        <end position="64"/>
    </location>
</feature>
<keyword evidence="11" id="KW-0325">Glycoprotein</keyword>
<feature type="transmembrane region" description="Helical" evidence="14">
    <location>
        <begin position="217"/>
        <end position="238"/>
    </location>
</feature>
<evidence type="ECO:0000256" key="2">
    <source>
        <dbReference type="ARBA" id="ARBA00022475"/>
    </source>
</evidence>
<dbReference type="GO" id="GO:0004984">
    <property type="term" value="F:olfactory receptor activity"/>
    <property type="evidence" value="ECO:0007669"/>
    <property type="project" value="InterPro"/>
</dbReference>
<sequence length="327" mass="37309">MYKITTQQCNNIQSPLAQHIIHPPGFYIVSFQTFPYIKIYFIVLAFMYLFTVIFNAFLIFIVIIDPCLHTPKFLVVVNLAIVDTILSTSLIPSMIKVFLLKDNFISYNLCMVQMYVYYAFISMESHVLVILSYDRFIAICFPLRQASINTVKSMFCITACTWGLNLGRLIYSVTIMTRLSFCDSVKVSSYFCDYAPVFRLACNDNSLQWSIASASSMVNLIVPFCLIILTYVVILVTVFKMKTIGSRLKALATCIEHIVIVAVFFVPIITVFLFGLYIRLIDADKRVLTLSMASCFPPFINPIVYSLKTKEIKTRWLAVVRKLKVSG</sequence>
<dbReference type="FunFam" id="1.20.1070.10:FF:000024">
    <property type="entry name" value="Olfactory receptor"/>
    <property type="match status" value="1"/>
</dbReference>
<comment type="similarity">
    <text evidence="13">Belongs to the G-protein coupled receptor 1 family.</text>
</comment>
<dbReference type="PROSITE" id="PS00237">
    <property type="entry name" value="G_PROTEIN_RECEP_F1_1"/>
    <property type="match status" value="1"/>
</dbReference>
<dbReference type="PRINTS" id="PR00237">
    <property type="entry name" value="GPCRRHODOPSN"/>
</dbReference>
<keyword evidence="9" id="KW-1015">Disulfide bond</keyword>
<protein>
    <recommendedName>
        <fullName evidence="14">Olfactory receptor</fullName>
    </recommendedName>
</protein>
<evidence type="ECO:0000256" key="14">
    <source>
        <dbReference type="RuleBase" id="RU363047"/>
    </source>
</evidence>
<evidence type="ECO:0000256" key="12">
    <source>
        <dbReference type="ARBA" id="ARBA00023224"/>
    </source>
</evidence>
<dbReference type="GO" id="GO:0005886">
    <property type="term" value="C:plasma membrane"/>
    <property type="evidence" value="ECO:0007669"/>
    <property type="project" value="UniProtKB-SubCell"/>
</dbReference>
<keyword evidence="7 13" id="KW-0297">G-protein coupled receptor</keyword>
<keyword evidence="10 13" id="KW-0675">Receptor</keyword>
<feature type="domain" description="G-protein coupled receptors family 1 profile" evidence="15">
    <location>
        <begin position="54"/>
        <end position="305"/>
    </location>
</feature>
<reference evidence="16" key="2">
    <citation type="submission" date="2025-09" db="UniProtKB">
        <authorList>
            <consortium name="Ensembl"/>
        </authorList>
    </citation>
    <scope>IDENTIFICATION</scope>
</reference>
<dbReference type="PANTHER" id="PTHR26451">
    <property type="entry name" value="G_PROTEIN_RECEP_F1_2 DOMAIN-CONTAINING PROTEIN"/>
    <property type="match status" value="1"/>
</dbReference>
<dbReference type="PRINTS" id="PR00245">
    <property type="entry name" value="OLFACTORYR"/>
</dbReference>
<evidence type="ECO:0000313" key="16">
    <source>
        <dbReference type="Ensembl" id="ENSPMGP00000000508.1"/>
    </source>
</evidence>
<evidence type="ECO:0000259" key="15">
    <source>
        <dbReference type="PROSITE" id="PS50262"/>
    </source>
</evidence>
<keyword evidence="4 13" id="KW-0812">Transmembrane</keyword>
<keyword evidence="8 14" id="KW-0472">Membrane</keyword>
<dbReference type="Gene3D" id="1.20.1070.10">
    <property type="entry name" value="Rhodopsin 7-helix transmembrane proteins"/>
    <property type="match status" value="1"/>
</dbReference>
<dbReference type="PANTHER" id="PTHR26451:SF470">
    <property type="entry name" value="OLFACTORY RECEPTOR"/>
    <property type="match status" value="1"/>
</dbReference>
<evidence type="ECO:0000256" key="10">
    <source>
        <dbReference type="ARBA" id="ARBA00023170"/>
    </source>
</evidence>
<dbReference type="AlphaFoldDB" id="A0A3B3Z7D1"/>
<feature type="transmembrane region" description="Helical" evidence="14">
    <location>
        <begin position="154"/>
        <end position="171"/>
    </location>
</feature>
<dbReference type="STRING" id="409849.ENSPMGP00000000508"/>
<dbReference type="GO" id="GO:0004930">
    <property type="term" value="F:G protein-coupled receptor activity"/>
    <property type="evidence" value="ECO:0007669"/>
    <property type="project" value="UniProtKB-KW"/>
</dbReference>
<evidence type="ECO:0000313" key="17">
    <source>
        <dbReference type="Proteomes" id="UP000261520"/>
    </source>
</evidence>
<evidence type="ECO:0000256" key="3">
    <source>
        <dbReference type="ARBA" id="ARBA00022606"/>
    </source>
</evidence>
<keyword evidence="6 14" id="KW-1133">Transmembrane helix</keyword>
<feature type="transmembrane region" description="Helical" evidence="14">
    <location>
        <begin position="287"/>
        <end position="307"/>
    </location>
</feature>
<dbReference type="SUPFAM" id="SSF81321">
    <property type="entry name" value="Family A G protein-coupled receptor-like"/>
    <property type="match status" value="1"/>
</dbReference>
<dbReference type="InterPro" id="IPR000725">
    <property type="entry name" value="Olfact_rcpt"/>
</dbReference>
<name>A0A3B3Z7D1_9GOBI</name>
<accession>A0A3B3Z7D1</accession>
<feature type="transmembrane region" description="Helical" evidence="14">
    <location>
        <begin position="115"/>
        <end position="133"/>
    </location>
</feature>
<organism evidence="16 17">
    <name type="scientific">Periophthalmus magnuspinnatus</name>
    <dbReference type="NCBI Taxonomy" id="409849"/>
    <lineage>
        <taxon>Eukaryota</taxon>
        <taxon>Metazoa</taxon>
        <taxon>Chordata</taxon>
        <taxon>Craniata</taxon>
        <taxon>Vertebrata</taxon>
        <taxon>Euteleostomi</taxon>
        <taxon>Actinopterygii</taxon>
        <taxon>Neopterygii</taxon>
        <taxon>Teleostei</taxon>
        <taxon>Neoteleostei</taxon>
        <taxon>Acanthomorphata</taxon>
        <taxon>Gobiaria</taxon>
        <taxon>Gobiiformes</taxon>
        <taxon>Gobioidei</taxon>
        <taxon>Gobiidae</taxon>
        <taxon>Oxudercinae</taxon>
        <taxon>Periophthalmus</taxon>
    </lineage>
</organism>
<evidence type="ECO:0000256" key="11">
    <source>
        <dbReference type="ARBA" id="ARBA00023180"/>
    </source>
</evidence>
<feature type="transmembrane region" description="Helical" evidence="14">
    <location>
        <begin position="258"/>
        <end position="281"/>
    </location>
</feature>
<evidence type="ECO:0000256" key="4">
    <source>
        <dbReference type="ARBA" id="ARBA00022692"/>
    </source>
</evidence>
<dbReference type="InterPro" id="IPR000276">
    <property type="entry name" value="GPCR_Rhodpsn"/>
</dbReference>
<comment type="subcellular location">
    <subcellularLocation>
        <location evidence="1 14">Cell membrane</location>
        <topology evidence="1 14">Multi-pass membrane protein</topology>
    </subcellularLocation>
</comment>
<keyword evidence="12 13" id="KW-0807">Transducer</keyword>
<reference evidence="16" key="1">
    <citation type="submission" date="2025-08" db="UniProtKB">
        <authorList>
            <consortium name="Ensembl"/>
        </authorList>
    </citation>
    <scope>IDENTIFICATION</scope>
</reference>